<sequence>MKSMRRLRSYIRLFRRYFPQSQQQQQQQQQVQQQAQQQVVQQVLQQVQQQQESAVPRAKALEAAGEGVIYGGFLSLLFYPYRGTVFN</sequence>
<reference evidence="1" key="1">
    <citation type="submission" date="2013-10" db="EMBL/GenBank/DDBJ databases">
        <title>Genomic analysis of the causative agents of coccidiosis in chickens.</title>
        <authorList>
            <person name="Reid A.J."/>
            <person name="Blake D."/>
            <person name="Billington K."/>
            <person name="Browne H."/>
            <person name="Dunn M."/>
            <person name="Hung S."/>
            <person name="Kawahara F."/>
            <person name="Miranda-Saavedra D."/>
            <person name="Mourier T."/>
            <person name="Nagra H."/>
            <person name="Otto T.D."/>
            <person name="Rawlings N."/>
            <person name="Sanchez A."/>
            <person name="Sanders M."/>
            <person name="Subramaniam C."/>
            <person name="Tay Y."/>
            <person name="Dear P."/>
            <person name="Doerig C."/>
            <person name="Gruber A."/>
            <person name="Parkinson J."/>
            <person name="Shirley M."/>
            <person name="Wan K.L."/>
            <person name="Berriman M."/>
            <person name="Tomley F."/>
            <person name="Pain A."/>
        </authorList>
    </citation>
    <scope>NUCLEOTIDE SEQUENCE [LARGE SCALE GENOMIC DNA]</scope>
    <source>
        <strain evidence="1">Houghton</strain>
    </source>
</reference>
<dbReference type="RefSeq" id="XP_013229620.1">
    <property type="nucleotide sequence ID" value="XM_013374166.1"/>
</dbReference>
<dbReference type="AlphaFoldDB" id="U6KTN6"/>
<dbReference type="GeneID" id="25256999"/>
<proteinExistence type="predicted"/>
<name>U6KTN6_EIMTE</name>
<keyword evidence="2" id="KW-1185">Reference proteome</keyword>
<gene>
    <name evidence="1" type="ORF">ETH_00039790</name>
</gene>
<dbReference type="EMBL" id="HG674120">
    <property type="protein sequence ID" value="CDJ38865.1"/>
    <property type="molecule type" value="Genomic_DNA"/>
</dbReference>
<evidence type="ECO:0000313" key="2">
    <source>
        <dbReference type="Proteomes" id="UP000030747"/>
    </source>
</evidence>
<dbReference type="Proteomes" id="UP000030747">
    <property type="component" value="Unassembled WGS sequence"/>
</dbReference>
<evidence type="ECO:0000313" key="1">
    <source>
        <dbReference type="EMBL" id="CDJ38865.1"/>
    </source>
</evidence>
<reference evidence="1" key="2">
    <citation type="submission" date="2013-10" db="EMBL/GenBank/DDBJ databases">
        <authorList>
            <person name="Aslett M."/>
        </authorList>
    </citation>
    <scope>NUCLEOTIDE SEQUENCE [LARGE SCALE GENOMIC DNA]</scope>
    <source>
        <strain evidence="1">Houghton</strain>
    </source>
</reference>
<protein>
    <submittedName>
        <fullName evidence="1">Uncharacterized protein</fullName>
    </submittedName>
</protein>
<organism evidence="1 2">
    <name type="scientific">Eimeria tenella</name>
    <name type="common">Coccidian parasite</name>
    <dbReference type="NCBI Taxonomy" id="5802"/>
    <lineage>
        <taxon>Eukaryota</taxon>
        <taxon>Sar</taxon>
        <taxon>Alveolata</taxon>
        <taxon>Apicomplexa</taxon>
        <taxon>Conoidasida</taxon>
        <taxon>Coccidia</taxon>
        <taxon>Eucoccidiorida</taxon>
        <taxon>Eimeriorina</taxon>
        <taxon>Eimeriidae</taxon>
        <taxon>Eimeria</taxon>
    </lineage>
</organism>
<accession>U6KTN6</accession>